<gene>
    <name evidence="2" type="ORF">SAMN05421784_12013</name>
</gene>
<evidence type="ECO:0000313" key="2">
    <source>
        <dbReference type="EMBL" id="SFU71000.1"/>
    </source>
</evidence>
<name>A0A1I7IDR7_9GAMM</name>
<evidence type="ECO:0000313" key="3">
    <source>
        <dbReference type="Proteomes" id="UP000242496"/>
    </source>
</evidence>
<dbReference type="AlphaFoldDB" id="A0A1I7IDR7"/>
<dbReference type="Gene3D" id="2.60.40.1720">
    <property type="entry name" value="Calcium-dependent cell adhesion molecule-1"/>
    <property type="match status" value="1"/>
</dbReference>
<protein>
    <submittedName>
        <fullName evidence="2">Membrane binding</fullName>
    </submittedName>
</protein>
<feature type="domain" description="Calcium-dependent cell adhesion molecule 1 membrane-binding" evidence="1">
    <location>
        <begin position="17"/>
        <end position="130"/>
    </location>
</feature>
<dbReference type="Proteomes" id="UP000242496">
    <property type="component" value="Unassembled WGS sequence"/>
</dbReference>
<dbReference type="InterPro" id="IPR029283">
    <property type="entry name" value="Membrane-bd"/>
</dbReference>
<dbReference type="EMBL" id="FPBJ01000020">
    <property type="protein sequence ID" value="SFU71000.1"/>
    <property type="molecule type" value="Genomic_DNA"/>
</dbReference>
<dbReference type="OrthoDB" id="6444378at2"/>
<accession>A0A1I7IDR7</accession>
<evidence type="ECO:0000259" key="1">
    <source>
        <dbReference type="Pfam" id="PF14564"/>
    </source>
</evidence>
<dbReference type="Pfam" id="PF14564">
    <property type="entry name" value="Membrane_bind"/>
    <property type="match status" value="1"/>
</dbReference>
<sequence length="135" mass="15134">MILKSDITYYQLPNFSIDLNLIDTTDAETGTYLMILDAEGIRDAEISSVKIGSKMEYVNIPSTASSNEIACAFYIKNRDNRSYPLVGTIYLSYHPPSGFVDITSMKVSPESQLDLAIDRVNSTKFDFKLKTKQSN</sequence>
<dbReference type="InterPro" id="IPR038423">
    <property type="entry name" value="CAD_C_sf"/>
</dbReference>
<proteinExistence type="predicted"/>
<organism evidence="2 3">
    <name type="scientific">Xenorhabdus koppenhoeferi</name>
    <dbReference type="NCBI Taxonomy" id="351659"/>
    <lineage>
        <taxon>Bacteria</taxon>
        <taxon>Pseudomonadati</taxon>
        <taxon>Pseudomonadota</taxon>
        <taxon>Gammaproteobacteria</taxon>
        <taxon>Enterobacterales</taxon>
        <taxon>Morganellaceae</taxon>
        <taxon>Xenorhabdus</taxon>
    </lineage>
</organism>
<dbReference type="RefSeq" id="WP_092551445.1">
    <property type="nucleotide sequence ID" value="NZ_CAWRBG010000057.1"/>
</dbReference>
<reference evidence="3" key="1">
    <citation type="submission" date="2016-10" db="EMBL/GenBank/DDBJ databases">
        <authorList>
            <person name="Varghese N."/>
            <person name="Submissions S."/>
        </authorList>
    </citation>
    <scope>NUCLEOTIDE SEQUENCE [LARGE SCALE GENOMIC DNA]</scope>
    <source>
        <strain evidence="3">DSM 18168</strain>
    </source>
</reference>
<keyword evidence="3" id="KW-1185">Reference proteome</keyword>